<dbReference type="Proteomes" id="UP001159641">
    <property type="component" value="Unassembled WGS sequence"/>
</dbReference>
<evidence type="ECO:0000313" key="2">
    <source>
        <dbReference type="EMBL" id="KAJ8790650.1"/>
    </source>
</evidence>
<feature type="compositionally biased region" description="Basic residues" evidence="1">
    <location>
        <begin position="89"/>
        <end position="101"/>
    </location>
</feature>
<feature type="region of interest" description="Disordered" evidence="1">
    <location>
        <begin position="34"/>
        <end position="132"/>
    </location>
</feature>
<dbReference type="EMBL" id="JAIQCJ010001345">
    <property type="protein sequence ID" value="KAJ8790650.1"/>
    <property type="molecule type" value="Genomic_DNA"/>
</dbReference>
<evidence type="ECO:0000256" key="1">
    <source>
        <dbReference type="SAM" id="MobiDB-lite"/>
    </source>
</evidence>
<reference evidence="2 3" key="1">
    <citation type="submission" date="2022-11" db="EMBL/GenBank/DDBJ databases">
        <title>Whole genome sequence of Eschrichtius robustus ER-17-0199.</title>
        <authorList>
            <person name="Bruniche-Olsen A."/>
            <person name="Black A.N."/>
            <person name="Fields C.J."/>
            <person name="Walden K."/>
            <person name="Dewoody J.A."/>
        </authorList>
    </citation>
    <scope>NUCLEOTIDE SEQUENCE [LARGE SCALE GENOMIC DNA]</scope>
    <source>
        <strain evidence="2">ER-17-0199</strain>
        <tissue evidence="2">Blubber</tissue>
    </source>
</reference>
<feature type="region of interest" description="Disordered" evidence="1">
    <location>
        <begin position="1"/>
        <end position="20"/>
    </location>
</feature>
<gene>
    <name evidence="2" type="ORF">J1605_021294</name>
</gene>
<dbReference type="AlphaFoldDB" id="A0AB34HIP6"/>
<keyword evidence="3" id="KW-1185">Reference proteome</keyword>
<comment type="caution">
    <text evidence="2">The sequence shown here is derived from an EMBL/GenBank/DDBJ whole genome shotgun (WGS) entry which is preliminary data.</text>
</comment>
<evidence type="ECO:0000313" key="3">
    <source>
        <dbReference type="Proteomes" id="UP001159641"/>
    </source>
</evidence>
<name>A0AB34HIP6_ESCRO</name>
<protein>
    <submittedName>
        <fullName evidence="2">Uncharacterized protein</fullName>
    </submittedName>
</protein>
<sequence length="276" mass="28882">MDEDTGAQREHQQGSSSPLVCRVEVGVGEAGVRGCSSWRTADGRARGRSSGAGAWVAGGRPERPHGRRRRQTGRALAAAAREGAERAGRRAGRLRSARRERRAAGAGETGAGPAICPVDPRGRRDPGPRGPREAARCLCRGLGRGRRVGFAGAQSRATGAVRGTLLLERTWAPSVSPVLTCVLPGEENASGNPQFLCTEGLSGVGAYGVVPSLVFPSSICSSGERCKGQLAVLLLSWSPKDLLPMLMLSQPQHFPPLPQSQKLLGRADLGSGICVV</sequence>
<proteinExistence type="predicted"/>
<organism evidence="2 3">
    <name type="scientific">Eschrichtius robustus</name>
    <name type="common">California gray whale</name>
    <name type="synonym">Eschrichtius gibbosus</name>
    <dbReference type="NCBI Taxonomy" id="9764"/>
    <lineage>
        <taxon>Eukaryota</taxon>
        <taxon>Metazoa</taxon>
        <taxon>Chordata</taxon>
        <taxon>Craniata</taxon>
        <taxon>Vertebrata</taxon>
        <taxon>Euteleostomi</taxon>
        <taxon>Mammalia</taxon>
        <taxon>Eutheria</taxon>
        <taxon>Laurasiatheria</taxon>
        <taxon>Artiodactyla</taxon>
        <taxon>Whippomorpha</taxon>
        <taxon>Cetacea</taxon>
        <taxon>Mysticeti</taxon>
        <taxon>Eschrichtiidae</taxon>
        <taxon>Eschrichtius</taxon>
    </lineage>
</organism>
<feature type="compositionally biased region" description="Basic and acidic residues" evidence="1">
    <location>
        <begin position="120"/>
        <end position="132"/>
    </location>
</feature>
<feature type="compositionally biased region" description="Low complexity" evidence="1">
    <location>
        <begin position="48"/>
        <end position="59"/>
    </location>
</feature>
<feature type="compositionally biased region" description="Basic and acidic residues" evidence="1">
    <location>
        <begin position="1"/>
        <end position="12"/>
    </location>
</feature>
<accession>A0AB34HIP6</accession>